<name>A0A550CVZ4_9AGAR</name>
<dbReference type="OrthoDB" id="3359595at2759"/>
<evidence type="ECO:0000256" key="1">
    <source>
        <dbReference type="ARBA" id="ARBA00004141"/>
    </source>
</evidence>
<evidence type="ECO:0000256" key="6">
    <source>
        <dbReference type="SAM" id="SignalP"/>
    </source>
</evidence>
<feature type="transmembrane region" description="Helical" evidence="5">
    <location>
        <begin position="322"/>
        <end position="339"/>
    </location>
</feature>
<feature type="transmembrane region" description="Helical" evidence="5">
    <location>
        <begin position="210"/>
        <end position="228"/>
    </location>
</feature>
<dbReference type="Pfam" id="PF13886">
    <property type="entry name" value="TM7S3_TM198"/>
    <property type="match status" value="1"/>
</dbReference>
<feature type="transmembrane region" description="Helical" evidence="5">
    <location>
        <begin position="184"/>
        <end position="203"/>
    </location>
</feature>
<feature type="signal peptide" evidence="6">
    <location>
        <begin position="1"/>
        <end position="25"/>
    </location>
</feature>
<evidence type="ECO:0000256" key="3">
    <source>
        <dbReference type="ARBA" id="ARBA00022989"/>
    </source>
</evidence>
<dbReference type="Proteomes" id="UP000320762">
    <property type="component" value="Unassembled WGS sequence"/>
</dbReference>
<keyword evidence="6" id="KW-0732">Signal</keyword>
<dbReference type="GO" id="GO:0016020">
    <property type="term" value="C:membrane"/>
    <property type="evidence" value="ECO:0007669"/>
    <property type="project" value="UniProtKB-SubCell"/>
</dbReference>
<proteinExistence type="predicted"/>
<keyword evidence="3 5" id="KW-1133">Transmembrane helix</keyword>
<feature type="domain" description="TM7S3/TM198-like" evidence="7">
    <location>
        <begin position="138"/>
        <end position="334"/>
    </location>
</feature>
<keyword evidence="9" id="KW-1185">Reference proteome</keyword>
<feature type="transmembrane region" description="Helical" evidence="5">
    <location>
        <begin position="154"/>
        <end position="172"/>
    </location>
</feature>
<comment type="subcellular location">
    <subcellularLocation>
        <location evidence="1">Membrane</location>
        <topology evidence="1">Multi-pass membrane protein</topology>
    </subcellularLocation>
</comment>
<dbReference type="InterPro" id="IPR025256">
    <property type="entry name" value="TM7S3/TM198-like_dom"/>
</dbReference>
<dbReference type="EMBL" id="VDMD01000001">
    <property type="protein sequence ID" value="TRM68968.1"/>
    <property type="molecule type" value="Genomic_DNA"/>
</dbReference>
<evidence type="ECO:0000256" key="2">
    <source>
        <dbReference type="ARBA" id="ARBA00022692"/>
    </source>
</evidence>
<evidence type="ECO:0000256" key="5">
    <source>
        <dbReference type="SAM" id="Phobius"/>
    </source>
</evidence>
<keyword evidence="2 5" id="KW-0812">Transmembrane</keyword>
<feature type="transmembrane region" description="Helical" evidence="5">
    <location>
        <begin position="240"/>
        <end position="260"/>
    </location>
</feature>
<evidence type="ECO:0000313" key="9">
    <source>
        <dbReference type="Proteomes" id="UP000320762"/>
    </source>
</evidence>
<feature type="transmembrane region" description="Helical" evidence="5">
    <location>
        <begin position="267"/>
        <end position="287"/>
    </location>
</feature>
<evidence type="ECO:0000256" key="4">
    <source>
        <dbReference type="ARBA" id="ARBA00023136"/>
    </source>
</evidence>
<evidence type="ECO:0000313" key="8">
    <source>
        <dbReference type="EMBL" id="TRM68968.1"/>
    </source>
</evidence>
<comment type="caution">
    <text evidence="8">The sequence shown here is derived from an EMBL/GenBank/DDBJ whole genome shotgun (WGS) entry which is preliminary data.</text>
</comment>
<reference evidence="8 9" key="1">
    <citation type="journal article" date="2019" name="New Phytol.">
        <title>Comparative genomics reveals unique wood-decay strategies and fruiting body development in the Schizophyllaceae.</title>
        <authorList>
            <person name="Almasi E."/>
            <person name="Sahu N."/>
            <person name="Krizsan K."/>
            <person name="Balint B."/>
            <person name="Kovacs G.M."/>
            <person name="Kiss B."/>
            <person name="Cseklye J."/>
            <person name="Drula E."/>
            <person name="Henrissat B."/>
            <person name="Nagy I."/>
            <person name="Chovatia M."/>
            <person name="Adam C."/>
            <person name="LaButti K."/>
            <person name="Lipzen A."/>
            <person name="Riley R."/>
            <person name="Grigoriev I.V."/>
            <person name="Nagy L.G."/>
        </authorList>
    </citation>
    <scope>NUCLEOTIDE SEQUENCE [LARGE SCALE GENOMIC DNA]</scope>
    <source>
        <strain evidence="8 9">NL-1724</strain>
    </source>
</reference>
<accession>A0A550CVZ4</accession>
<feature type="chain" id="PRO_5022118963" description="TM7S3/TM198-like domain-containing protein" evidence="6">
    <location>
        <begin position="26"/>
        <end position="395"/>
    </location>
</feature>
<organism evidence="8 9">
    <name type="scientific">Schizophyllum amplum</name>
    <dbReference type="NCBI Taxonomy" id="97359"/>
    <lineage>
        <taxon>Eukaryota</taxon>
        <taxon>Fungi</taxon>
        <taxon>Dikarya</taxon>
        <taxon>Basidiomycota</taxon>
        <taxon>Agaricomycotina</taxon>
        <taxon>Agaricomycetes</taxon>
        <taxon>Agaricomycetidae</taxon>
        <taxon>Agaricales</taxon>
        <taxon>Schizophyllaceae</taxon>
        <taxon>Schizophyllum</taxon>
    </lineage>
</organism>
<evidence type="ECO:0000259" key="7">
    <source>
        <dbReference type="Pfam" id="PF13886"/>
    </source>
</evidence>
<gene>
    <name evidence="8" type="ORF">BD626DRAFT_3528</name>
</gene>
<protein>
    <recommendedName>
        <fullName evidence="7">TM7S3/TM198-like domain-containing protein</fullName>
    </recommendedName>
</protein>
<dbReference type="AlphaFoldDB" id="A0A550CVZ4"/>
<keyword evidence="4 5" id="KW-0472">Membrane</keyword>
<sequence length="395" mass="41967">MAAGARLTLLLFFFVLALCLPTAHALSDGAVRLALYSERHALRGESRALRGERVFLVSRSAERGLLAHSTEVLPAILSRREVLPPTEVVLPRTAELVNTTAGLQVIDGEGNTVAQGSASDGSGSGLDVPAIIWIGVSLSVGAPMLLAGIRGWRLTTGVGIGVSAAVCAWAAFINAINEDGLPDLVLTAIVGGFFVLGFILGVFEVGRIGGIALIGLAGGLAFGVRVAIIKEGLLFPVDTLFALNWVVCAIFGVANGLLILWRQRAGLVLGCASIGAFLVSLGVDLIMNKQDGISRGLRLLFDQNASHLDLADGYHPVLTTRIIIYASLGATPVFAYAQHRIFRHPFSRKPVPDDSALQEDYSESITAKWRTTTGSWLQSIWDGAQHKDPKRFTVV</sequence>
<feature type="transmembrane region" description="Helical" evidence="5">
    <location>
        <begin position="130"/>
        <end position="147"/>
    </location>
</feature>